<dbReference type="PANTHER" id="PTHR13504:SF38">
    <property type="entry name" value="FIDO DOMAIN-CONTAINING PROTEIN"/>
    <property type="match status" value="1"/>
</dbReference>
<dbReference type="PANTHER" id="PTHR13504">
    <property type="entry name" value="FIDO DOMAIN-CONTAINING PROTEIN DDB_G0283145"/>
    <property type="match status" value="1"/>
</dbReference>
<dbReference type="Gene3D" id="1.10.10.10">
    <property type="entry name" value="Winged helix-like DNA-binding domain superfamily/Winged helix DNA-binding domain"/>
    <property type="match status" value="1"/>
</dbReference>
<dbReference type="InterPro" id="IPR036388">
    <property type="entry name" value="WH-like_DNA-bd_sf"/>
</dbReference>
<proteinExistence type="predicted"/>
<dbReference type="InterPro" id="IPR040198">
    <property type="entry name" value="Fido_containing"/>
</dbReference>
<organism evidence="2">
    <name type="scientific">freshwater metagenome</name>
    <dbReference type="NCBI Taxonomy" id="449393"/>
    <lineage>
        <taxon>unclassified sequences</taxon>
        <taxon>metagenomes</taxon>
        <taxon>ecological metagenomes</taxon>
    </lineage>
</organism>
<dbReference type="InterPro" id="IPR036597">
    <property type="entry name" value="Fido-like_dom_sf"/>
</dbReference>
<sequence length="404" mass="44392">MISKVGDLNDRVAWPAVEFEPYDWDSRDDLPASRQDRLRARKPYHAAIPPPIADVRVTLPMEVLAAAEDACTEIARFDTMAAAEIAPFAAILLRSESAASSKIENLTASARAIAEAELGRGTRNAALIVANERAMSAAISLADRLDGPAILNMHDALLSHSAPHIAGRWRERQVWIGGSDYSPHGAQFIPPHHDRVPAAIDDLIRFIARTDIPTLAHAAIAHAQFETIHPFPDGNGRVGRALVHAQLRHAQLTRQVTVPVSAGLLVDLDSYFAALGAYRDGDPVPIVERFAAATFVALANGRRLVTDLHRVRDEWSQRVKARRDATAWRVAEILLRHPVVNASSLSRELGIPQPNVYRAIQPLVDAGVLIEFTNNKRDRLWSAPDVLKALDSFAARAGRRQRPR</sequence>
<feature type="domain" description="Fido" evidence="1">
    <location>
        <begin position="145"/>
        <end position="293"/>
    </location>
</feature>
<dbReference type="Pfam" id="PF01978">
    <property type="entry name" value="TrmB"/>
    <property type="match status" value="1"/>
</dbReference>
<dbReference type="PROSITE" id="PS51459">
    <property type="entry name" value="FIDO"/>
    <property type="match status" value="1"/>
</dbReference>
<accession>A0A6J6ND18</accession>
<gene>
    <name evidence="2" type="ORF">UFOPK2366_00297</name>
</gene>
<dbReference type="InterPro" id="IPR002831">
    <property type="entry name" value="Tscrpt_reg_TrmB_N"/>
</dbReference>
<dbReference type="EMBL" id="CAEZXM010000035">
    <property type="protein sequence ID" value="CAB4682383.1"/>
    <property type="molecule type" value="Genomic_DNA"/>
</dbReference>
<protein>
    <submittedName>
        <fullName evidence="2">Unannotated protein</fullName>
    </submittedName>
</protein>
<dbReference type="InterPro" id="IPR003812">
    <property type="entry name" value="Fido"/>
</dbReference>
<dbReference type="AlphaFoldDB" id="A0A6J6ND18"/>
<dbReference type="InterPro" id="IPR036390">
    <property type="entry name" value="WH_DNA-bd_sf"/>
</dbReference>
<evidence type="ECO:0000313" key="2">
    <source>
        <dbReference type="EMBL" id="CAB4682383.1"/>
    </source>
</evidence>
<name>A0A6J6ND18_9ZZZZ</name>
<evidence type="ECO:0000259" key="1">
    <source>
        <dbReference type="PROSITE" id="PS51459"/>
    </source>
</evidence>
<dbReference type="SUPFAM" id="SSF140931">
    <property type="entry name" value="Fic-like"/>
    <property type="match status" value="1"/>
</dbReference>
<reference evidence="2" key="1">
    <citation type="submission" date="2020-05" db="EMBL/GenBank/DDBJ databases">
        <authorList>
            <person name="Chiriac C."/>
            <person name="Salcher M."/>
            <person name="Ghai R."/>
            <person name="Kavagutti S V."/>
        </authorList>
    </citation>
    <scope>NUCLEOTIDE SEQUENCE</scope>
</reference>
<dbReference type="SUPFAM" id="SSF46785">
    <property type="entry name" value="Winged helix' DNA-binding domain"/>
    <property type="match status" value="1"/>
</dbReference>
<dbReference type="Pfam" id="PF02661">
    <property type="entry name" value="Fic"/>
    <property type="match status" value="1"/>
</dbReference>
<dbReference type="Gene3D" id="1.10.3290.10">
    <property type="entry name" value="Fido-like domain"/>
    <property type="match status" value="1"/>
</dbReference>